<protein>
    <submittedName>
        <fullName evidence="17">YadA-like family protein</fullName>
    </submittedName>
</protein>
<dbReference type="SUPFAM" id="SSF54523">
    <property type="entry name" value="Pili subunits"/>
    <property type="match status" value="1"/>
</dbReference>
<keyword evidence="7" id="KW-0732">Signal</keyword>
<feature type="compositionally biased region" description="Basic and acidic residues" evidence="11">
    <location>
        <begin position="755"/>
        <end position="767"/>
    </location>
</feature>
<keyword evidence="12" id="KW-1133">Transmembrane helix</keyword>
<dbReference type="InterPro" id="IPR008635">
    <property type="entry name" value="Coiled_stalk_dom"/>
</dbReference>
<dbReference type="EMBL" id="CP071491">
    <property type="protein sequence ID" value="QSX17760.1"/>
    <property type="molecule type" value="Genomic_DNA"/>
</dbReference>
<gene>
    <name evidence="17" type="ORF">J1G54_04330</name>
</gene>
<evidence type="ECO:0000256" key="8">
    <source>
        <dbReference type="ARBA" id="ARBA00022927"/>
    </source>
</evidence>
<accession>A0AAX1M6M2</accession>
<dbReference type="PANTHER" id="PTHR24023">
    <property type="entry name" value="COLLAGEN ALPHA"/>
    <property type="match status" value="1"/>
</dbReference>
<feature type="compositionally biased region" description="Low complexity" evidence="11">
    <location>
        <begin position="456"/>
        <end position="476"/>
    </location>
</feature>
<keyword evidence="6 12" id="KW-0812">Transmembrane</keyword>
<comment type="subcellular location">
    <subcellularLocation>
        <location evidence="2">Cell outer membrane</location>
    </subcellularLocation>
    <subcellularLocation>
        <location evidence="1">Cell surface</location>
    </subcellularLocation>
</comment>
<evidence type="ECO:0000256" key="3">
    <source>
        <dbReference type="ARBA" id="ARBA00005848"/>
    </source>
</evidence>
<keyword evidence="5" id="KW-1134">Transmembrane beta strand</keyword>
<dbReference type="Pfam" id="PF05662">
    <property type="entry name" value="YadA_stalk"/>
    <property type="match status" value="2"/>
</dbReference>
<dbReference type="InterPro" id="IPR008640">
    <property type="entry name" value="Adhesin_Head_dom"/>
</dbReference>
<dbReference type="Pfam" id="PF13018">
    <property type="entry name" value="ESPR"/>
    <property type="match status" value="1"/>
</dbReference>
<evidence type="ECO:0000259" key="14">
    <source>
        <dbReference type="Pfam" id="PF05658"/>
    </source>
</evidence>
<feature type="region of interest" description="Disordered" evidence="11">
    <location>
        <begin position="417"/>
        <end position="819"/>
    </location>
</feature>
<feature type="domain" description="Trimeric autotransporter adhesin YadA-like head" evidence="14">
    <location>
        <begin position="144"/>
        <end position="163"/>
    </location>
</feature>
<dbReference type="InterPro" id="IPR050149">
    <property type="entry name" value="Collagen_superfamily"/>
</dbReference>
<feature type="compositionally biased region" description="Basic and acidic residues" evidence="11">
    <location>
        <begin position="419"/>
        <end position="434"/>
    </location>
</feature>
<evidence type="ECO:0000256" key="2">
    <source>
        <dbReference type="ARBA" id="ARBA00004442"/>
    </source>
</evidence>
<evidence type="ECO:0000256" key="5">
    <source>
        <dbReference type="ARBA" id="ARBA00022452"/>
    </source>
</evidence>
<evidence type="ECO:0000256" key="7">
    <source>
        <dbReference type="ARBA" id="ARBA00022729"/>
    </source>
</evidence>
<dbReference type="InterPro" id="IPR024973">
    <property type="entry name" value="ESPR"/>
</dbReference>
<feature type="compositionally biased region" description="Polar residues" evidence="11">
    <location>
        <begin position="796"/>
        <end position="805"/>
    </location>
</feature>
<dbReference type="Gene3D" id="2.150.10.10">
    <property type="entry name" value="Serralysin-like metalloprotease, C-terminal"/>
    <property type="match status" value="1"/>
</dbReference>
<organism evidence="17 18">
    <name type="scientific">Glaesserella parasuis</name>
    <name type="common">Haemophilus parasuis</name>
    <dbReference type="NCBI Taxonomy" id="738"/>
    <lineage>
        <taxon>Bacteria</taxon>
        <taxon>Pseudomonadati</taxon>
        <taxon>Pseudomonadota</taxon>
        <taxon>Gammaproteobacteria</taxon>
        <taxon>Pasteurellales</taxon>
        <taxon>Pasteurellaceae</taxon>
        <taxon>Glaesserella</taxon>
    </lineage>
</organism>
<evidence type="ECO:0000259" key="15">
    <source>
        <dbReference type="Pfam" id="PF05662"/>
    </source>
</evidence>
<dbReference type="InterPro" id="IPR045584">
    <property type="entry name" value="Pilin-like"/>
</dbReference>
<evidence type="ECO:0000256" key="9">
    <source>
        <dbReference type="ARBA" id="ARBA00023136"/>
    </source>
</evidence>
<dbReference type="AlphaFoldDB" id="A0AAX1M6M2"/>
<evidence type="ECO:0000259" key="13">
    <source>
        <dbReference type="Pfam" id="PF03895"/>
    </source>
</evidence>
<dbReference type="Gene3D" id="3.90.1780.10">
    <property type="entry name" value="Trimeric adhesin"/>
    <property type="match status" value="1"/>
</dbReference>
<feature type="domain" description="Trimeric autotransporter adhesin YadA-like head" evidence="14">
    <location>
        <begin position="113"/>
        <end position="139"/>
    </location>
</feature>
<dbReference type="InterPro" id="IPR011049">
    <property type="entry name" value="Serralysin-like_metalloprot_C"/>
</dbReference>
<keyword evidence="9 12" id="KW-0472">Membrane</keyword>
<dbReference type="Pfam" id="PF05658">
    <property type="entry name" value="YadA_head"/>
    <property type="match status" value="3"/>
</dbReference>
<evidence type="ECO:0000259" key="16">
    <source>
        <dbReference type="Pfam" id="PF13018"/>
    </source>
</evidence>
<comment type="similarity">
    <text evidence="3">Belongs to the autotransporter-2 (AT-2) (TC 1.B.40) family.</text>
</comment>
<feature type="compositionally biased region" description="Low complexity" evidence="11">
    <location>
        <begin position="741"/>
        <end position="753"/>
    </location>
</feature>
<dbReference type="CDD" id="cd12820">
    <property type="entry name" value="LbR_YadA-like"/>
    <property type="match status" value="1"/>
</dbReference>
<evidence type="ECO:0000256" key="1">
    <source>
        <dbReference type="ARBA" id="ARBA00004241"/>
    </source>
</evidence>
<feature type="compositionally biased region" description="Basic and acidic residues" evidence="11">
    <location>
        <begin position="662"/>
        <end position="674"/>
    </location>
</feature>
<dbReference type="Pfam" id="PF01391">
    <property type="entry name" value="Collagen"/>
    <property type="match status" value="3"/>
</dbReference>
<keyword evidence="4" id="KW-0813">Transport</keyword>
<feature type="domain" description="Trimeric autotransporter adhesin YadA-like stalk" evidence="15">
    <location>
        <begin position="825"/>
        <end position="863"/>
    </location>
</feature>
<dbReference type="PANTHER" id="PTHR24023:SF1082">
    <property type="entry name" value="COLLAGEN TRIPLE HELIX REPEAT"/>
    <property type="match status" value="1"/>
</dbReference>
<evidence type="ECO:0000256" key="6">
    <source>
        <dbReference type="ARBA" id="ARBA00022692"/>
    </source>
</evidence>
<dbReference type="GO" id="GO:0009279">
    <property type="term" value="C:cell outer membrane"/>
    <property type="evidence" value="ECO:0007669"/>
    <property type="project" value="UniProtKB-SubCell"/>
</dbReference>
<feature type="compositionally biased region" description="Basic and acidic residues" evidence="11">
    <location>
        <begin position="582"/>
        <end position="593"/>
    </location>
</feature>
<dbReference type="InterPro" id="IPR008160">
    <property type="entry name" value="Collagen"/>
</dbReference>
<feature type="domain" description="ESPR" evidence="16">
    <location>
        <begin position="1"/>
        <end position="41"/>
    </location>
</feature>
<dbReference type="GO" id="GO:0009986">
    <property type="term" value="C:cell surface"/>
    <property type="evidence" value="ECO:0007669"/>
    <property type="project" value="UniProtKB-SubCell"/>
</dbReference>
<name>A0AAX1M6M2_GLAPU</name>
<dbReference type="InterPro" id="IPR005594">
    <property type="entry name" value="YadA_C"/>
</dbReference>
<evidence type="ECO:0000256" key="10">
    <source>
        <dbReference type="ARBA" id="ARBA00023237"/>
    </source>
</evidence>
<feature type="compositionally biased region" description="Basic and acidic residues" evidence="11">
    <location>
        <begin position="519"/>
        <end position="528"/>
    </location>
</feature>
<sequence length="943" mass="93698">MNKIFRVIWSHAQQAWVVVSELVKSHTKTSTYTDKRAQLCTSHYFLDKQQDKFKLSLLSLVLLSIFFSPVGSARLFLDEARQGSAGVDDGSIGIGINSRVGHGSITIAQNSKAEGRTAVAIGYSTEARQSNSVAIGSGSRASSHAVAVGRNANANQTGASAFGESAQATAERATALGNNATADTKYGVALGYQSKTSRDSGQEGWKPDDTSYSITGNTLTATHAAVAVGDDTSVTTVTRQITGVAAGIQDTDAVNVAQLKALTLKISGDGGTKGHTTFSNETLSIVGSDGISTAVEEENSNTKITLKLTQGEFSPTTDGKLSTKTPGLATVDNVVNAVNDAGWKLVIAKGAGEATPPATPYLIKMGETATFTAGNNIKLEQTGGNITISTIGKLIKSAENEINGDLKITYTDGTYSTIKKGEKGEKGDRGEQGLRGEPGPPGQTGEMGPAGPQGPAGPAGVAGARGEPGPAGPAGARGEKGEKGDPGKAGPVGPKGETGQRGERGEQGPPGIAGTPGPKGERGEKGDTGPEGPAGARGERGETGPQGAAGAKGDQGPAGPTGPRGEPGPRGETGQVGPKGETGQRGEKGDKGEQGVQGPRGEAGPVGPAGPMGPAGPRGEPGPAGARGEKGDSGPAGPAGARGEQGPAGAKGEQGIQGPAGERGEQGPKGDTGPRGETGPAGPTGPQGPAGATGPKGDKGDAGPQGETGPTGPKGDTGPAGPKGEQGLTGQTGPQGPVGPQGPQGIAGATGPKGNKGDPGPKGDRGETGPAGPAGAKGDQGIRGPAGVSVSGDLSDITSISNGDTKVSLGKDEQGNPVVNMNGARITNIGDGSTEGDVVNVRQLNKVVSSVNTGFNQLSKDIGRVDVNARAGIASAVAMANLPQVNLPGKSAISVSSAQYRGQAAYAIGYSRVSDNGKWLIRASVSSNTQRDTTIGGGVGFVW</sequence>
<evidence type="ECO:0000256" key="12">
    <source>
        <dbReference type="SAM" id="Phobius"/>
    </source>
</evidence>
<evidence type="ECO:0000256" key="4">
    <source>
        <dbReference type="ARBA" id="ARBA00022448"/>
    </source>
</evidence>
<feature type="compositionally biased region" description="Low complexity" evidence="11">
    <location>
        <begin position="615"/>
        <end position="626"/>
    </location>
</feature>
<dbReference type="GO" id="GO:0015031">
    <property type="term" value="P:protein transport"/>
    <property type="evidence" value="ECO:0007669"/>
    <property type="project" value="UniProtKB-KW"/>
</dbReference>
<keyword evidence="8" id="KW-0653">Protein transport</keyword>
<reference evidence="17" key="1">
    <citation type="submission" date="2021-03" db="EMBL/GenBank/DDBJ databases">
        <title>Characterization of a novel Integrative Conjugative Element in Glaesserella parasuis.</title>
        <authorList>
            <person name="Hu G."/>
            <person name="Sun H."/>
        </authorList>
    </citation>
    <scope>NUCLEOTIDE SEQUENCE</scope>
    <source>
        <strain evidence="17">GHP1807</strain>
    </source>
</reference>
<proteinExistence type="inferred from homology"/>
<evidence type="ECO:0000313" key="17">
    <source>
        <dbReference type="EMBL" id="QSX17760.1"/>
    </source>
</evidence>
<feature type="transmembrane region" description="Helical" evidence="12">
    <location>
        <begin position="55"/>
        <end position="77"/>
    </location>
</feature>
<dbReference type="Proteomes" id="UP000662736">
    <property type="component" value="Chromosome"/>
</dbReference>
<feature type="compositionally biased region" description="Low complexity" evidence="11">
    <location>
        <begin position="707"/>
        <end position="735"/>
    </location>
</feature>
<dbReference type="GO" id="GO:0005615">
    <property type="term" value="C:extracellular space"/>
    <property type="evidence" value="ECO:0007669"/>
    <property type="project" value="TreeGrafter"/>
</dbReference>
<evidence type="ECO:0000313" key="18">
    <source>
        <dbReference type="Proteomes" id="UP000662736"/>
    </source>
</evidence>
<feature type="domain" description="Trimeric autotransporter adhesin YadA-like C-terminal membrane anchor" evidence="13">
    <location>
        <begin position="883"/>
        <end position="943"/>
    </location>
</feature>
<dbReference type="RefSeq" id="WP_207342840.1">
    <property type="nucleotide sequence ID" value="NZ_CP071491.1"/>
</dbReference>
<feature type="compositionally biased region" description="Basic and acidic residues" evidence="11">
    <location>
        <begin position="477"/>
        <end position="486"/>
    </location>
</feature>
<dbReference type="GO" id="GO:0031012">
    <property type="term" value="C:extracellular matrix"/>
    <property type="evidence" value="ECO:0007669"/>
    <property type="project" value="TreeGrafter"/>
</dbReference>
<dbReference type="InterPro" id="IPR037174">
    <property type="entry name" value="Trimeric_adhesin"/>
</dbReference>
<feature type="domain" description="Trimeric autotransporter adhesin YadA-like stalk" evidence="15">
    <location>
        <begin position="240"/>
        <end position="279"/>
    </location>
</feature>
<feature type="domain" description="Trimeric autotransporter adhesin YadA-like head" evidence="14">
    <location>
        <begin position="168"/>
        <end position="194"/>
    </location>
</feature>
<dbReference type="Gene3D" id="3.30.1300.30">
    <property type="entry name" value="GSPII I/J protein-like"/>
    <property type="match status" value="1"/>
</dbReference>
<dbReference type="Pfam" id="PF03895">
    <property type="entry name" value="YadA_anchor"/>
    <property type="match status" value="1"/>
</dbReference>
<keyword evidence="10" id="KW-0998">Cell outer membrane</keyword>
<dbReference type="SUPFAM" id="SSF101967">
    <property type="entry name" value="Adhesin YadA, collagen-binding domain"/>
    <property type="match status" value="1"/>
</dbReference>
<evidence type="ECO:0000256" key="11">
    <source>
        <dbReference type="SAM" id="MobiDB-lite"/>
    </source>
</evidence>